<accession>A0A0S2E2J4</accession>
<evidence type="ECO:0000256" key="2">
    <source>
        <dbReference type="ARBA" id="ARBA00022963"/>
    </source>
</evidence>
<keyword evidence="7" id="KW-1185">Reference proteome</keyword>
<comment type="caution">
    <text evidence="4">Lacks conserved residue(s) required for the propagation of feature annotation.</text>
</comment>
<dbReference type="PANTHER" id="PTHR14226">
    <property type="entry name" value="NEUROPATHY TARGET ESTERASE/SWISS CHEESE D.MELANOGASTER"/>
    <property type="match status" value="1"/>
</dbReference>
<dbReference type="Pfam" id="PF01734">
    <property type="entry name" value="Patatin"/>
    <property type="match status" value="1"/>
</dbReference>
<evidence type="ECO:0000313" key="6">
    <source>
        <dbReference type="EMBL" id="ALN78479.1"/>
    </source>
</evidence>
<dbReference type="EMBL" id="CP011129">
    <property type="protein sequence ID" value="ALN78479.1"/>
    <property type="molecule type" value="Genomic_DNA"/>
</dbReference>
<dbReference type="InterPro" id="IPR050301">
    <property type="entry name" value="NTE"/>
</dbReference>
<keyword evidence="2 4" id="KW-0442">Lipid degradation</keyword>
<sequence>MKSTDVELERLRIRREARRAALAADTRVAVEREGRAVCLSGGGYRAALFHLGALLRLHESGLLAGVTMFSSVSGGSIVSAWLACRYLDTRLDGEAFAAWSDRIDFSAVVVEPFRAVVARDIRTAPVLATVAYNWLWPSHRIGLLERRYAEVFGERTLDELPESPAFVFCATDLTFGVNWEFSRRRVGDYLAGYLRDGARRVGLACAVAASSSFPPVFGPVRFDTEAGDYQGGHYQGDDGDELRARIELSDGGVYDNLATEPALRRYREVLVSDAGGPFAFETRRWWLQRLLRYTQVVGNQAEALRKRLFFGQAESGSLTGVYWSLNGSRDEGADGYSPALVREVIGRFRTDLDRFLDPEFEVLVNHGYFAAVDAMWRQNGWHPDSTQSANWPYPQRADESEVRRLLRHSHRRVLHRRWWGAS</sequence>
<feature type="short sequence motif" description="DGA/G" evidence="4">
    <location>
        <begin position="250"/>
        <end position="252"/>
    </location>
</feature>
<dbReference type="STRING" id="84531.LA76x_0317"/>
<evidence type="ECO:0000256" key="4">
    <source>
        <dbReference type="PROSITE-ProRule" id="PRU01161"/>
    </source>
</evidence>
<dbReference type="RefSeq" id="WP_057916277.1">
    <property type="nucleotide sequence ID" value="NZ_CP011129.1"/>
</dbReference>
<keyword evidence="1 4" id="KW-0378">Hydrolase</keyword>
<evidence type="ECO:0000259" key="5">
    <source>
        <dbReference type="PROSITE" id="PS51635"/>
    </source>
</evidence>
<evidence type="ECO:0000256" key="1">
    <source>
        <dbReference type="ARBA" id="ARBA00022801"/>
    </source>
</evidence>
<protein>
    <submittedName>
        <fullName evidence="6">Patatin-like phospholipase family protein</fullName>
    </submittedName>
</protein>
<dbReference type="GO" id="GO:0016787">
    <property type="term" value="F:hydrolase activity"/>
    <property type="evidence" value="ECO:0007669"/>
    <property type="project" value="UniProtKB-UniRule"/>
</dbReference>
<feature type="active site" description="Proton acceptor" evidence="4">
    <location>
        <position position="250"/>
    </location>
</feature>
<keyword evidence="3 4" id="KW-0443">Lipid metabolism</keyword>
<dbReference type="Gene3D" id="3.40.1090.10">
    <property type="entry name" value="Cytosolic phospholipase A2 catalytic domain"/>
    <property type="match status" value="2"/>
</dbReference>
<dbReference type="KEGG" id="laq:GLA29479_4137"/>
<proteinExistence type="predicted"/>
<dbReference type="PROSITE" id="PS51635">
    <property type="entry name" value="PNPLA"/>
    <property type="match status" value="1"/>
</dbReference>
<evidence type="ECO:0000256" key="3">
    <source>
        <dbReference type="ARBA" id="ARBA00023098"/>
    </source>
</evidence>
<dbReference type="PATRIC" id="fig|84531.7.peg.4049"/>
<feature type="domain" description="PNPLA" evidence="5">
    <location>
        <begin position="38"/>
        <end position="263"/>
    </location>
</feature>
<dbReference type="InterPro" id="IPR016035">
    <property type="entry name" value="Acyl_Trfase/lysoPLipase"/>
</dbReference>
<dbReference type="SUPFAM" id="SSF52151">
    <property type="entry name" value="FabD/lysophospholipase-like"/>
    <property type="match status" value="1"/>
</dbReference>
<dbReference type="InterPro" id="IPR002641">
    <property type="entry name" value="PNPLA_dom"/>
</dbReference>
<reference evidence="6 7" key="1">
    <citation type="journal article" date="2015" name="BMC Genomics">
        <title>Comparative genomics and metabolic profiling of the genus Lysobacter.</title>
        <authorList>
            <person name="de Bruijn I."/>
            <person name="Cheng X."/>
            <person name="de Jager V."/>
            <person name="Exposito R.G."/>
            <person name="Watrous J."/>
            <person name="Patel N."/>
            <person name="Postma J."/>
            <person name="Dorrestein P.C."/>
            <person name="Kobayashi D."/>
            <person name="Raaijmakers J.M."/>
        </authorList>
    </citation>
    <scope>NUCLEOTIDE SEQUENCE [LARGE SCALE GENOMIC DNA]</scope>
    <source>
        <strain evidence="6 7">76</strain>
    </source>
</reference>
<dbReference type="AlphaFoldDB" id="A0A0S2E2J4"/>
<dbReference type="GO" id="GO:0016042">
    <property type="term" value="P:lipid catabolic process"/>
    <property type="evidence" value="ECO:0007669"/>
    <property type="project" value="UniProtKB-UniRule"/>
</dbReference>
<dbReference type="Proteomes" id="UP000060787">
    <property type="component" value="Chromosome"/>
</dbReference>
<dbReference type="PANTHER" id="PTHR14226:SF78">
    <property type="entry name" value="SLR0060 PROTEIN"/>
    <property type="match status" value="1"/>
</dbReference>
<dbReference type="eggNOG" id="COG1752">
    <property type="taxonomic scope" value="Bacteria"/>
</dbReference>
<dbReference type="OrthoDB" id="9813090at2"/>
<feature type="active site" description="Nucleophile" evidence="4">
    <location>
        <position position="73"/>
    </location>
</feature>
<dbReference type="KEGG" id="lab:LA76x_0317"/>
<organism evidence="6 7">
    <name type="scientific">Lysobacter antibioticus</name>
    <dbReference type="NCBI Taxonomy" id="84531"/>
    <lineage>
        <taxon>Bacteria</taxon>
        <taxon>Pseudomonadati</taxon>
        <taxon>Pseudomonadota</taxon>
        <taxon>Gammaproteobacteria</taxon>
        <taxon>Lysobacterales</taxon>
        <taxon>Lysobacteraceae</taxon>
        <taxon>Lysobacter</taxon>
    </lineage>
</organism>
<gene>
    <name evidence="6" type="ORF">LA76x_0317</name>
</gene>
<evidence type="ECO:0000313" key="7">
    <source>
        <dbReference type="Proteomes" id="UP000060787"/>
    </source>
</evidence>
<name>A0A0S2E2J4_LYSAN</name>